<organism evidence="2 3">
    <name type="scientific">Burkholderia mallei</name>
    <name type="common">Pseudomonas mallei</name>
    <dbReference type="NCBI Taxonomy" id="13373"/>
    <lineage>
        <taxon>Bacteria</taxon>
        <taxon>Pseudomonadati</taxon>
        <taxon>Pseudomonadota</taxon>
        <taxon>Betaproteobacteria</taxon>
        <taxon>Burkholderiales</taxon>
        <taxon>Burkholderiaceae</taxon>
        <taxon>Burkholderia</taxon>
        <taxon>pseudomallei group</taxon>
    </lineage>
</organism>
<name>A0AAX1XFL3_BURML</name>
<dbReference type="Proteomes" id="UP000269379">
    <property type="component" value="Unassembled WGS sequence"/>
</dbReference>
<dbReference type="KEGG" id="bmaq:DM76_4449"/>
<comment type="caution">
    <text evidence="2">The sequence shown here is derived from an EMBL/GenBank/DDBJ whole genome shotgun (WGS) entry which is preliminary data.</text>
</comment>
<dbReference type="KEGG" id="bmab:BM45_4488"/>
<dbReference type="RefSeq" id="WP_004206264.1">
    <property type="nucleotide sequence ID" value="NZ_CAJMTF010000079.1"/>
</dbReference>
<evidence type="ECO:0000256" key="1">
    <source>
        <dbReference type="SAM" id="MobiDB-lite"/>
    </source>
</evidence>
<evidence type="ECO:0000313" key="2">
    <source>
        <dbReference type="EMBL" id="RPA30230.1"/>
    </source>
</evidence>
<dbReference type="KEGG" id="bmal:DM55_3752"/>
<accession>A0AAX1XFL3</accession>
<proteinExistence type="predicted"/>
<dbReference type="AlphaFoldDB" id="A0AAX1XFL3"/>
<feature type="region of interest" description="Disordered" evidence="1">
    <location>
        <begin position="1"/>
        <end position="22"/>
    </location>
</feature>
<gene>
    <name evidence="2" type="ORF">EGT70_11075</name>
</gene>
<evidence type="ECO:0000313" key="3">
    <source>
        <dbReference type="Proteomes" id="UP000269379"/>
    </source>
</evidence>
<dbReference type="EMBL" id="RKJW01000001">
    <property type="protein sequence ID" value="RPA30230.1"/>
    <property type="molecule type" value="Genomic_DNA"/>
</dbReference>
<reference evidence="3" key="1">
    <citation type="submission" date="2018-10" db="EMBL/GenBank/DDBJ databases">
        <title>FDA dAtabase for Regulatory Grade micrObial Sequences (FDA-ARGOS): Supporting development and validation of Infectious Disease Dx tests.</title>
        <authorList>
            <person name="Minogue T."/>
            <person name="Wolcott M."/>
            <person name="Wasieloski L."/>
            <person name="Aguilar W."/>
            <person name="Moore D."/>
            <person name="Jaissle J."/>
            <person name="Tallon L."/>
            <person name="Sadzewicz L."/>
            <person name="Zhao X."/>
            <person name="Vavikolanu K."/>
            <person name="Mehta A."/>
            <person name="Aluvathingal J."/>
            <person name="Nadendla S."/>
            <person name="Yan Y."/>
            <person name="Sichtig H."/>
        </authorList>
    </citation>
    <scope>NUCLEOTIDE SEQUENCE [LARGE SCALE GENOMIC DNA]</scope>
    <source>
        <strain evidence="3">FDAARGOS_588</strain>
    </source>
</reference>
<sequence>MGKRESYQTRRPGRGGRADSARGCGFGFDFDFDFDFGMGMGFGMGFANAIASADVSMTISPHVGASRSLTI</sequence>
<protein>
    <submittedName>
        <fullName evidence="2">Uncharacterized protein</fullName>
    </submittedName>
</protein>